<evidence type="ECO:0000313" key="2">
    <source>
        <dbReference type="Proteomes" id="UP000324800"/>
    </source>
</evidence>
<name>A0A5J4TDJ9_9EUKA</name>
<dbReference type="EMBL" id="SNRW01033187">
    <property type="protein sequence ID" value="KAA6356318.1"/>
    <property type="molecule type" value="Genomic_DNA"/>
</dbReference>
<comment type="caution">
    <text evidence="1">The sequence shown here is derived from an EMBL/GenBank/DDBJ whole genome shotgun (WGS) entry which is preliminary data.</text>
</comment>
<accession>A0A5J4TDJ9</accession>
<protein>
    <submittedName>
        <fullName evidence="1">Uncharacterized protein</fullName>
    </submittedName>
</protein>
<evidence type="ECO:0000313" key="1">
    <source>
        <dbReference type="EMBL" id="KAA6356318.1"/>
    </source>
</evidence>
<dbReference type="Proteomes" id="UP000324800">
    <property type="component" value="Unassembled WGS sequence"/>
</dbReference>
<dbReference type="AlphaFoldDB" id="A0A5J4TDJ9"/>
<sequence length="187" mass="21982">MLIVRYGIERTKDLIRECQPNNHQQQYQHKYKLHLKFIKSLEQFQWRRLVLLGVKYFGLELIFGQIDPFVLINSNEAESDIQKGKQIDYKIMDDIIIQLLPFVGRDAFKGIIQELFLRCVDRSIWALTQLDLRGELDSQDALIAHWEGIPRRVVCLTDSQTYDQTAYVPCSIVQFCSTDVFLRTIDL</sequence>
<gene>
    <name evidence="1" type="ORF">EZS28_048155</name>
</gene>
<proteinExistence type="predicted"/>
<organism evidence="1 2">
    <name type="scientific">Streblomastix strix</name>
    <dbReference type="NCBI Taxonomy" id="222440"/>
    <lineage>
        <taxon>Eukaryota</taxon>
        <taxon>Metamonada</taxon>
        <taxon>Preaxostyla</taxon>
        <taxon>Oxymonadida</taxon>
        <taxon>Streblomastigidae</taxon>
        <taxon>Streblomastix</taxon>
    </lineage>
</organism>
<reference evidence="1 2" key="1">
    <citation type="submission" date="2019-03" db="EMBL/GenBank/DDBJ databases">
        <title>Single cell metagenomics reveals metabolic interactions within the superorganism composed of flagellate Streblomastix strix and complex community of Bacteroidetes bacteria on its surface.</title>
        <authorList>
            <person name="Treitli S.C."/>
            <person name="Kolisko M."/>
            <person name="Husnik F."/>
            <person name="Keeling P."/>
            <person name="Hampl V."/>
        </authorList>
    </citation>
    <scope>NUCLEOTIDE SEQUENCE [LARGE SCALE GENOMIC DNA]</scope>
    <source>
        <strain evidence="1">ST1C</strain>
    </source>
</reference>